<reference evidence="2" key="1">
    <citation type="journal article" date="2020" name="Stud. Mycol.">
        <title>101 Dothideomycetes genomes: a test case for predicting lifestyles and emergence of pathogens.</title>
        <authorList>
            <person name="Haridas S."/>
            <person name="Albert R."/>
            <person name="Binder M."/>
            <person name="Bloem J."/>
            <person name="Labutti K."/>
            <person name="Salamov A."/>
            <person name="Andreopoulos B."/>
            <person name="Baker S."/>
            <person name="Barry K."/>
            <person name="Bills G."/>
            <person name="Bluhm B."/>
            <person name="Cannon C."/>
            <person name="Castanera R."/>
            <person name="Culley D."/>
            <person name="Daum C."/>
            <person name="Ezra D."/>
            <person name="Gonzalez J."/>
            <person name="Henrissat B."/>
            <person name="Kuo A."/>
            <person name="Liang C."/>
            <person name="Lipzen A."/>
            <person name="Lutzoni F."/>
            <person name="Magnuson J."/>
            <person name="Mondo S."/>
            <person name="Nolan M."/>
            <person name="Ohm R."/>
            <person name="Pangilinan J."/>
            <person name="Park H.-J."/>
            <person name="Ramirez L."/>
            <person name="Alfaro M."/>
            <person name="Sun H."/>
            <person name="Tritt A."/>
            <person name="Yoshinaga Y."/>
            <person name="Zwiers L.-H."/>
            <person name="Turgeon B."/>
            <person name="Goodwin S."/>
            <person name="Spatafora J."/>
            <person name="Crous P."/>
            <person name="Grigoriev I."/>
        </authorList>
    </citation>
    <scope>NUCLEOTIDE SEQUENCE</scope>
    <source>
        <strain evidence="2">CBS 122368</strain>
    </source>
</reference>
<accession>A0A6A6IW90</accession>
<organism evidence="2 3">
    <name type="scientific">Trematosphaeria pertusa</name>
    <dbReference type="NCBI Taxonomy" id="390896"/>
    <lineage>
        <taxon>Eukaryota</taxon>
        <taxon>Fungi</taxon>
        <taxon>Dikarya</taxon>
        <taxon>Ascomycota</taxon>
        <taxon>Pezizomycotina</taxon>
        <taxon>Dothideomycetes</taxon>
        <taxon>Pleosporomycetidae</taxon>
        <taxon>Pleosporales</taxon>
        <taxon>Massarineae</taxon>
        <taxon>Trematosphaeriaceae</taxon>
        <taxon>Trematosphaeria</taxon>
    </lineage>
</organism>
<evidence type="ECO:0000313" key="2">
    <source>
        <dbReference type="EMBL" id="KAF2254202.1"/>
    </source>
</evidence>
<protein>
    <submittedName>
        <fullName evidence="2">Uncharacterized protein</fullName>
    </submittedName>
</protein>
<dbReference type="AlphaFoldDB" id="A0A6A6IW90"/>
<sequence length="277" mass="30888">MTSIAELLKQMGSVATDIDGIAAKLQHPKLYPSSHVLESADALVKQITSCKPAWTHTVRSQSAKDMSAAELATQEMMQGRVKLPTFKRNLAAIFQAQQPPSGDSPALTRVKARAKKRRQRLCGLKPEAIMKWAASFLPHEWERMRQNVFDDIVDRIAEKPFFWPTIARAKQPSTLAGPSELDMTLADAEKLWPNWKQQCVSVVVEQASRQGQTKMRQTWFAMCSHSFSSSSTISSGRGTESGALMSSPTSTTLFSSRRKKQEGMFGEDKAGHDEMWE</sequence>
<dbReference type="GeneID" id="54579786"/>
<gene>
    <name evidence="2" type="ORF">BU26DRAFT_500001</name>
</gene>
<dbReference type="Proteomes" id="UP000800094">
    <property type="component" value="Unassembled WGS sequence"/>
</dbReference>
<keyword evidence="3" id="KW-1185">Reference proteome</keyword>
<feature type="compositionally biased region" description="Polar residues" evidence="1">
    <location>
        <begin position="244"/>
        <end position="255"/>
    </location>
</feature>
<feature type="region of interest" description="Disordered" evidence="1">
    <location>
        <begin position="231"/>
        <end position="277"/>
    </location>
</feature>
<feature type="compositionally biased region" description="Basic and acidic residues" evidence="1">
    <location>
        <begin position="266"/>
        <end position="277"/>
    </location>
</feature>
<name>A0A6A6IW90_9PLEO</name>
<proteinExistence type="predicted"/>
<dbReference type="RefSeq" id="XP_033689206.1">
    <property type="nucleotide sequence ID" value="XM_033826456.1"/>
</dbReference>
<dbReference type="EMBL" id="ML987190">
    <property type="protein sequence ID" value="KAF2254202.1"/>
    <property type="molecule type" value="Genomic_DNA"/>
</dbReference>
<dbReference type="OrthoDB" id="3763345at2759"/>
<evidence type="ECO:0000256" key="1">
    <source>
        <dbReference type="SAM" id="MobiDB-lite"/>
    </source>
</evidence>
<evidence type="ECO:0000313" key="3">
    <source>
        <dbReference type="Proteomes" id="UP000800094"/>
    </source>
</evidence>